<evidence type="ECO:0000313" key="6">
    <source>
        <dbReference type="EMBL" id="SFZ98491.1"/>
    </source>
</evidence>
<dbReference type="NCBIfam" id="TIGR00254">
    <property type="entry name" value="GGDEF"/>
    <property type="match status" value="1"/>
</dbReference>
<dbReference type="NCBIfam" id="TIGR00229">
    <property type="entry name" value="sensory_box"/>
    <property type="match status" value="1"/>
</dbReference>
<sequence>MPIAIVIFLFIYILLQRHEAEVKHRLYEKSIVLSSFITESTLFNKQYSKEKEFKENSKLATLHHVQKTFQEVAKNEKIHLQYFLISQTDNGIVFDAYSTDKKPSLLDNENNNFFTALQNAFLGQNSIQLTSNPDKKRFYTAFTKVPNTNWVLIVCQPYNKYMVVVFENFFYMFAIIFIIALIIYLVLNYYDTQSRKHIHKIKSRFKDLLKSTDYWIWEVDTNATYTYISKQVENALGYKKSKIIGEQPFSFMTKDEAKKAKRIFTNIVKNKSDIRNLENIYIHKDGHEVVILTNGAPYFDIDGTWMGYRGIDRDITDEKRKQKAIEHLAYNDVLTGLANRKTIILRIEEEINFSKRHNIISGIMFLDLDDFKYINDTLGHTHGDEVLKIVSQRLTHICRNFDTVSRIGGDEFIVLVRGESNDVKQESKIRFHNYINRIVKTINEPIIINNIESHIGVSIGVALLTQDGETVDDLISHADTAMYKAKNAGKNKAVFYNEKLQLEVDNIIELKNKLISAFKNEEFILHYQEQFDLEKNIVGYEALIRWKHPVDGLIEAHEFLPYIEKFGFFIKLDSYVYDKVFEDMYSHINNNPHLTMAINITGSSFTNYEFLDFIENKTKEHSRFSSLITLEVTEDIFMNNNEYSNIEKLKSLGFKISIDDFGTGYSKLSYLSNMKFDEIKIDISFIRAIDKSQKERDICKFIFNMARALNIRVVAEGVETKEEFEFVKNEGANVVQGYYLSKPKTIGEILKEEIL</sequence>
<dbReference type="SUPFAM" id="SSF141868">
    <property type="entry name" value="EAL domain-like"/>
    <property type="match status" value="1"/>
</dbReference>
<dbReference type="PANTHER" id="PTHR44757">
    <property type="entry name" value="DIGUANYLATE CYCLASE DGCP"/>
    <property type="match status" value="1"/>
</dbReference>
<dbReference type="SMART" id="SM00052">
    <property type="entry name" value="EAL"/>
    <property type="match status" value="1"/>
</dbReference>
<dbReference type="InterPro" id="IPR000160">
    <property type="entry name" value="GGDEF_dom"/>
</dbReference>
<feature type="domain" description="PAS" evidence="2">
    <location>
        <begin position="201"/>
        <end position="271"/>
    </location>
</feature>
<keyword evidence="1" id="KW-0472">Membrane</keyword>
<name>A0A1W1EEP5_9ZZZZ</name>
<dbReference type="InterPro" id="IPR029787">
    <property type="entry name" value="Nucleotide_cyclase"/>
</dbReference>
<dbReference type="AlphaFoldDB" id="A0A1W1EEP5"/>
<dbReference type="EMBL" id="FPKX01000052">
    <property type="protein sequence ID" value="SFZ98491.1"/>
    <property type="molecule type" value="Genomic_DNA"/>
</dbReference>
<dbReference type="SUPFAM" id="SSF55785">
    <property type="entry name" value="PYP-like sensor domain (PAS domain)"/>
    <property type="match status" value="1"/>
</dbReference>
<evidence type="ECO:0000259" key="3">
    <source>
        <dbReference type="PROSITE" id="PS50113"/>
    </source>
</evidence>
<dbReference type="InterPro" id="IPR035919">
    <property type="entry name" value="EAL_sf"/>
</dbReference>
<dbReference type="CDD" id="cd00130">
    <property type="entry name" value="PAS"/>
    <property type="match status" value="1"/>
</dbReference>
<dbReference type="InterPro" id="IPR001610">
    <property type="entry name" value="PAC"/>
</dbReference>
<evidence type="ECO:0000259" key="5">
    <source>
        <dbReference type="PROSITE" id="PS50887"/>
    </source>
</evidence>
<keyword evidence="1" id="KW-1133">Transmembrane helix</keyword>
<dbReference type="CDD" id="cd01949">
    <property type="entry name" value="GGDEF"/>
    <property type="match status" value="1"/>
</dbReference>
<dbReference type="PROSITE" id="PS50883">
    <property type="entry name" value="EAL"/>
    <property type="match status" value="1"/>
</dbReference>
<keyword evidence="1" id="KW-0812">Transmembrane</keyword>
<reference evidence="6" key="1">
    <citation type="submission" date="2016-10" db="EMBL/GenBank/DDBJ databases">
        <authorList>
            <person name="de Groot N.N."/>
        </authorList>
    </citation>
    <scope>NUCLEOTIDE SEQUENCE</scope>
</reference>
<organism evidence="6">
    <name type="scientific">hydrothermal vent metagenome</name>
    <dbReference type="NCBI Taxonomy" id="652676"/>
    <lineage>
        <taxon>unclassified sequences</taxon>
        <taxon>metagenomes</taxon>
        <taxon>ecological metagenomes</taxon>
    </lineage>
</organism>
<dbReference type="InterPro" id="IPR000700">
    <property type="entry name" value="PAS-assoc_C"/>
</dbReference>
<dbReference type="SMART" id="SM00267">
    <property type="entry name" value="GGDEF"/>
    <property type="match status" value="1"/>
</dbReference>
<dbReference type="PANTHER" id="PTHR44757:SF2">
    <property type="entry name" value="BIOFILM ARCHITECTURE MAINTENANCE PROTEIN MBAA"/>
    <property type="match status" value="1"/>
</dbReference>
<gene>
    <name evidence="6" type="ORF">MNB_SV-5-217</name>
</gene>
<proteinExistence type="predicted"/>
<feature type="domain" description="EAL" evidence="4">
    <location>
        <begin position="507"/>
        <end position="755"/>
    </location>
</feature>
<feature type="domain" description="GGDEF" evidence="5">
    <location>
        <begin position="359"/>
        <end position="498"/>
    </location>
</feature>
<dbReference type="Gene3D" id="3.30.70.270">
    <property type="match status" value="1"/>
</dbReference>
<evidence type="ECO:0000259" key="2">
    <source>
        <dbReference type="PROSITE" id="PS50112"/>
    </source>
</evidence>
<dbReference type="InterPro" id="IPR052155">
    <property type="entry name" value="Biofilm_reg_signaling"/>
</dbReference>
<dbReference type="SUPFAM" id="SSF55073">
    <property type="entry name" value="Nucleotide cyclase"/>
    <property type="match status" value="1"/>
</dbReference>
<dbReference type="Gene3D" id="3.30.450.20">
    <property type="entry name" value="PAS domain"/>
    <property type="match status" value="1"/>
</dbReference>
<feature type="domain" description="PAC" evidence="3">
    <location>
        <begin position="275"/>
        <end position="327"/>
    </location>
</feature>
<dbReference type="PROSITE" id="PS50113">
    <property type="entry name" value="PAC"/>
    <property type="match status" value="1"/>
</dbReference>
<evidence type="ECO:0000256" key="1">
    <source>
        <dbReference type="SAM" id="Phobius"/>
    </source>
</evidence>
<dbReference type="CDD" id="cd01948">
    <property type="entry name" value="EAL"/>
    <property type="match status" value="1"/>
</dbReference>
<dbReference type="Pfam" id="PF00990">
    <property type="entry name" value="GGDEF"/>
    <property type="match status" value="1"/>
</dbReference>
<dbReference type="SMART" id="SM00086">
    <property type="entry name" value="PAC"/>
    <property type="match status" value="1"/>
</dbReference>
<dbReference type="PROSITE" id="PS50112">
    <property type="entry name" value="PAS"/>
    <property type="match status" value="1"/>
</dbReference>
<dbReference type="Pfam" id="PF00563">
    <property type="entry name" value="EAL"/>
    <property type="match status" value="1"/>
</dbReference>
<dbReference type="InterPro" id="IPR001633">
    <property type="entry name" value="EAL_dom"/>
</dbReference>
<dbReference type="Gene3D" id="3.20.20.450">
    <property type="entry name" value="EAL domain"/>
    <property type="match status" value="1"/>
</dbReference>
<accession>A0A1W1EEP5</accession>
<protein>
    <submittedName>
        <fullName evidence="6">Diguanylate cyclase/phosphodiesterase (GGDEF &amp; EAL domains) with PAS/PAC sensor(S)</fullName>
    </submittedName>
</protein>
<dbReference type="CDD" id="cd18774">
    <property type="entry name" value="PDC2_HK_sensor"/>
    <property type="match status" value="1"/>
</dbReference>
<evidence type="ECO:0000259" key="4">
    <source>
        <dbReference type="PROSITE" id="PS50883"/>
    </source>
</evidence>
<dbReference type="PROSITE" id="PS50887">
    <property type="entry name" value="GGDEF"/>
    <property type="match status" value="1"/>
</dbReference>
<dbReference type="InterPro" id="IPR043128">
    <property type="entry name" value="Rev_trsase/Diguanyl_cyclase"/>
</dbReference>
<feature type="transmembrane region" description="Helical" evidence="1">
    <location>
        <begin position="169"/>
        <end position="190"/>
    </location>
</feature>
<dbReference type="InterPro" id="IPR035965">
    <property type="entry name" value="PAS-like_dom_sf"/>
</dbReference>
<dbReference type="InterPro" id="IPR000014">
    <property type="entry name" value="PAS"/>
</dbReference>
<dbReference type="Pfam" id="PF13426">
    <property type="entry name" value="PAS_9"/>
    <property type="match status" value="1"/>
</dbReference>